<reference evidence="8 9" key="1">
    <citation type="journal article" date="2017" name="Mol. Plant">
        <title>The Genome of Medicinal Plant Macleaya cordata Provides New Insights into Benzylisoquinoline Alkaloids Metabolism.</title>
        <authorList>
            <person name="Liu X."/>
            <person name="Liu Y."/>
            <person name="Huang P."/>
            <person name="Ma Y."/>
            <person name="Qing Z."/>
            <person name="Tang Q."/>
            <person name="Cao H."/>
            <person name="Cheng P."/>
            <person name="Zheng Y."/>
            <person name="Yuan Z."/>
            <person name="Zhou Y."/>
            <person name="Liu J."/>
            <person name="Tang Z."/>
            <person name="Zhuo Y."/>
            <person name="Zhang Y."/>
            <person name="Yu L."/>
            <person name="Huang J."/>
            <person name="Yang P."/>
            <person name="Peng Q."/>
            <person name="Zhang J."/>
            <person name="Jiang W."/>
            <person name="Zhang Z."/>
            <person name="Lin K."/>
            <person name="Ro D.K."/>
            <person name="Chen X."/>
            <person name="Xiong X."/>
            <person name="Shang Y."/>
            <person name="Huang S."/>
            <person name="Zeng J."/>
        </authorList>
    </citation>
    <scope>NUCLEOTIDE SEQUENCE [LARGE SCALE GENOMIC DNA]</scope>
    <source>
        <strain evidence="9">cv. BLH2017</strain>
        <tissue evidence="8">Root</tissue>
    </source>
</reference>
<dbReference type="Pfam" id="PF00134">
    <property type="entry name" value="Cyclin_N"/>
    <property type="match status" value="1"/>
</dbReference>
<evidence type="ECO:0000313" key="8">
    <source>
        <dbReference type="EMBL" id="OVA18761.1"/>
    </source>
</evidence>
<dbReference type="GO" id="GO:0016538">
    <property type="term" value="F:cyclin-dependent protein serine/threonine kinase regulator activity"/>
    <property type="evidence" value="ECO:0007669"/>
    <property type="project" value="InterPro"/>
</dbReference>
<dbReference type="CDD" id="cd20587">
    <property type="entry name" value="CYCLIN_AcCycT_rpt1"/>
    <property type="match status" value="1"/>
</dbReference>
<feature type="compositionally biased region" description="Polar residues" evidence="6">
    <location>
        <begin position="298"/>
        <end position="326"/>
    </location>
</feature>
<accession>A0A200R7S4</accession>
<dbReference type="OMA" id="SHAKNGW"/>
<keyword evidence="9" id="KW-1185">Reference proteome</keyword>
<name>A0A200R7S4_MACCD</name>
<sequence length="442" mass="50317">MTQQPLQDHSSSHGIARNGSDSYNILEGFQGCMPKWYFSKKEIEDHSPSRRDGVDFKKESELRKLYCSFLQDLGMKLKVPQVTIASAMMLCHRFYLRQSHVKNEWQTIATVSMFLACKVEETPRLLKDVVVVAYEIMYGKNPAAAQRIKHKDVYEKQKELILTGERLLLATIAFDLNIQLPYKPLVAALKRMEISHISNIAKVAWNFVNDWLRTTLCLQYKPHYIAAGSMYLAAKFQNMKLPSEKGKVWWMEFDVVPCQLEEVIQKMLGLLKDNKKPKMPSFHDRATQATLVVKKEVSNSTQSPGPSGSVTTTNSNDLHIHNSSSLPHKDTCETRKEALQSQTSDSGSSHSVVEDGDDRSNEGEVLVESNQIASTKIVSVSGGISQIEKDRIREAIKKRKFDRVANKKVVVETDHNEDWIVRELENGLELEYSSAEKRQRQL</sequence>
<keyword evidence="1" id="KW-0132">Cell division</keyword>
<dbReference type="CDD" id="cd20588">
    <property type="entry name" value="CYCLIN_AcCycT_rpt2"/>
    <property type="match status" value="1"/>
</dbReference>
<dbReference type="AlphaFoldDB" id="A0A200R7S4"/>
<evidence type="ECO:0000256" key="6">
    <source>
        <dbReference type="SAM" id="MobiDB-lite"/>
    </source>
</evidence>
<evidence type="ECO:0000256" key="4">
    <source>
        <dbReference type="ARBA" id="ARBA00061204"/>
    </source>
</evidence>
<keyword evidence="2 5" id="KW-0195">Cyclin</keyword>
<dbReference type="SMART" id="SM00385">
    <property type="entry name" value="CYCLIN"/>
    <property type="match status" value="2"/>
</dbReference>
<comment type="caution">
    <text evidence="8">The sequence shown here is derived from an EMBL/GenBank/DDBJ whole genome shotgun (WGS) entry which is preliminary data.</text>
</comment>
<dbReference type="GO" id="GO:0051301">
    <property type="term" value="P:cell division"/>
    <property type="evidence" value="ECO:0007669"/>
    <property type="project" value="UniProtKB-KW"/>
</dbReference>
<dbReference type="GO" id="GO:0006357">
    <property type="term" value="P:regulation of transcription by RNA polymerase II"/>
    <property type="evidence" value="ECO:0007669"/>
    <property type="project" value="InterPro"/>
</dbReference>
<keyword evidence="3" id="KW-0131">Cell cycle</keyword>
<gene>
    <name evidence="8" type="ORF">BVC80_1831g330</name>
</gene>
<evidence type="ECO:0000259" key="7">
    <source>
        <dbReference type="SMART" id="SM00385"/>
    </source>
</evidence>
<dbReference type="InterPro" id="IPR043198">
    <property type="entry name" value="Cyclin/Ssn8"/>
</dbReference>
<evidence type="ECO:0000256" key="3">
    <source>
        <dbReference type="ARBA" id="ARBA00023306"/>
    </source>
</evidence>
<dbReference type="InParanoid" id="A0A200R7S4"/>
<dbReference type="Gene3D" id="1.10.472.10">
    <property type="entry name" value="Cyclin-like"/>
    <property type="match status" value="2"/>
</dbReference>
<evidence type="ECO:0000313" key="9">
    <source>
        <dbReference type="Proteomes" id="UP000195402"/>
    </source>
</evidence>
<dbReference type="STRING" id="56857.A0A200R7S4"/>
<evidence type="ECO:0000256" key="2">
    <source>
        <dbReference type="ARBA" id="ARBA00023127"/>
    </source>
</evidence>
<organism evidence="8 9">
    <name type="scientific">Macleaya cordata</name>
    <name type="common">Five-seeded plume-poppy</name>
    <name type="synonym">Bocconia cordata</name>
    <dbReference type="NCBI Taxonomy" id="56857"/>
    <lineage>
        <taxon>Eukaryota</taxon>
        <taxon>Viridiplantae</taxon>
        <taxon>Streptophyta</taxon>
        <taxon>Embryophyta</taxon>
        <taxon>Tracheophyta</taxon>
        <taxon>Spermatophyta</taxon>
        <taxon>Magnoliopsida</taxon>
        <taxon>Ranunculales</taxon>
        <taxon>Papaveraceae</taxon>
        <taxon>Papaveroideae</taxon>
        <taxon>Macleaya</taxon>
    </lineage>
</organism>
<feature type="compositionally biased region" description="Basic and acidic residues" evidence="6">
    <location>
        <begin position="327"/>
        <end position="338"/>
    </location>
</feature>
<dbReference type="InterPro" id="IPR006671">
    <property type="entry name" value="Cyclin_N"/>
</dbReference>
<proteinExistence type="inferred from homology"/>
<dbReference type="FunFam" id="1.10.472.10:FF:000026">
    <property type="entry name" value="Cyclin-T1-5 like"/>
    <property type="match status" value="1"/>
</dbReference>
<dbReference type="InterPro" id="IPR013763">
    <property type="entry name" value="Cyclin-like_dom"/>
</dbReference>
<dbReference type="PANTHER" id="PTHR10026">
    <property type="entry name" value="CYCLIN"/>
    <property type="match status" value="1"/>
</dbReference>
<dbReference type="EMBL" id="MVGT01000435">
    <property type="protein sequence ID" value="OVA18761.1"/>
    <property type="molecule type" value="Genomic_DNA"/>
</dbReference>
<feature type="domain" description="Cyclin-like" evidence="7">
    <location>
        <begin position="68"/>
        <end position="170"/>
    </location>
</feature>
<comment type="similarity">
    <text evidence="4">Belongs to the cyclin family. Cyclin T subfamily.</text>
</comment>
<feature type="compositionally biased region" description="Low complexity" evidence="6">
    <location>
        <begin position="340"/>
        <end position="351"/>
    </location>
</feature>
<dbReference type="Proteomes" id="UP000195402">
    <property type="component" value="Unassembled WGS sequence"/>
</dbReference>
<dbReference type="OrthoDB" id="10264655at2759"/>
<dbReference type="Pfam" id="PF21797">
    <property type="entry name" value="CycT2-like_C"/>
    <property type="match status" value="1"/>
</dbReference>
<evidence type="ECO:0000256" key="5">
    <source>
        <dbReference type="RuleBase" id="RU000383"/>
    </source>
</evidence>
<feature type="region of interest" description="Disordered" evidence="6">
    <location>
        <begin position="295"/>
        <end position="362"/>
    </location>
</feature>
<feature type="domain" description="Cyclin-like" evidence="7">
    <location>
        <begin position="183"/>
        <end position="272"/>
    </location>
</feature>
<dbReference type="InterPro" id="IPR036915">
    <property type="entry name" value="Cyclin-like_sf"/>
</dbReference>
<protein>
    <submittedName>
        <fullName evidence="8">Cyclin</fullName>
    </submittedName>
</protein>
<evidence type="ECO:0000256" key="1">
    <source>
        <dbReference type="ARBA" id="ARBA00022618"/>
    </source>
</evidence>
<dbReference type="SUPFAM" id="SSF47954">
    <property type="entry name" value="Cyclin-like"/>
    <property type="match status" value="2"/>
</dbReference>